<feature type="compositionally biased region" description="Polar residues" evidence="1">
    <location>
        <begin position="242"/>
        <end position="255"/>
    </location>
</feature>
<feature type="compositionally biased region" description="Basic and acidic residues" evidence="1">
    <location>
        <begin position="607"/>
        <end position="629"/>
    </location>
</feature>
<feature type="region of interest" description="Disordered" evidence="1">
    <location>
        <begin position="29"/>
        <end position="745"/>
    </location>
</feature>
<dbReference type="KEGG" id="tdl:TDEL_0A00950"/>
<evidence type="ECO:0000313" key="3">
    <source>
        <dbReference type="Proteomes" id="UP000005627"/>
    </source>
</evidence>
<dbReference type="RefSeq" id="XP_003678638.1">
    <property type="nucleotide sequence ID" value="XM_003678590.1"/>
</dbReference>
<evidence type="ECO:0000256" key="1">
    <source>
        <dbReference type="SAM" id="MobiDB-lite"/>
    </source>
</evidence>
<feature type="compositionally biased region" description="Basic and acidic residues" evidence="1">
    <location>
        <begin position="380"/>
        <end position="392"/>
    </location>
</feature>
<proteinExistence type="predicted"/>
<feature type="compositionally biased region" description="Basic and acidic residues" evidence="1">
    <location>
        <begin position="513"/>
        <end position="529"/>
    </location>
</feature>
<dbReference type="InParanoid" id="G8ZLD3"/>
<gene>
    <name evidence="2" type="primary">TDEL0A00950</name>
    <name evidence="2" type="ORF">TDEL_0A00950</name>
</gene>
<sequence length="824" mass="89664">MLNLFFLFKCSKTEEKKTENEREGYPVDAFQEFKKNDQKNDTGFHSTGSYDRILGEGQDDVNTAERLPGSYDASTAGKNATSTSTTKPVQSDLGQSRTQKTHQPVQTDFGQSRTQQTSQHGRDNDPENVSGMYNMNLGEKTNITTGQTKGGHRVDQPLESYIPGVGRSNKASEAMFPHTSETQGGHHISHKDDKPLESYIPGVGRNNHPTEHAAAQQGNVGHAESHQARSGNYSEPHLGKNVTEQHQSKNHTSTPHIPGTGVITEPSQPMSKQKYDPKQNTAYKMDPQQTPHLTQKTAMPGFNYGNKTNAAGGTDTIDRASVPKPAHLNPSPDSGANAPVRRDSRTVNQFHEPDSQRGPSQHVVREEKETVIDFPAHSYDAGKGEGQQKHSTLDPNAGNFGQEAKHHHQIPEEREPTQKKTGIFGHESHGSQHGKQAPAHEAREAGVFGHESHGTQHEKAHDLGREPEGKKTNVFGHESHIQRDTKGADLNASEKSPKSGPTLFGKTINFGGSHKDDTHRDTTHKDASHKAGTGNTATKIGHVNTPNVESKHLPSKVATMEDQPVKSSTGHEGLTKNRTKSIGSEEAGSYAREVGNHPSLVDPRLPTYREKDETFSPADRESGDYKKETFTSAGHGSGDHHKDTFTSSGHGSGDHHKDTFTSSGHGSGDHHKDTFTSSGHGSGDHHKDTFTSTGHGSGDHHKDTSSSTGYGSGGHQKDTSTSTGHGSGDHQKDTFTPAGLGSGDYKVTTKETTYTRKFRLAMKRTSLVVNNIMVNNTCPPNHQSRKVEGSIPTHISLNLSHVLIRRNKNNMHLKGNMRNIPILA</sequence>
<feature type="compositionally biased region" description="Polar residues" evidence="1">
    <location>
        <begin position="278"/>
        <end position="297"/>
    </location>
</feature>
<feature type="compositionally biased region" description="Basic and acidic residues" evidence="1">
    <location>
        <begin position="340"/>
        <end position="355"/>
    </location>
</feature>
<accession>G8ZLD3</accession>
<dbReference type="EMBL" id="HE616742">
    <property type="protein sequence ID" value="CCE89427.1"/>
    <property type="molecule type" value="Genomic_DNA"/>
</dbReference>
<name>G8ZLD3_TORDE</name>
<dbReference type="HOGENOM" id="CLU_343606_0_0_1"/>
<reference evidence="2 3" key="1">
    <citation type="journal article" date="2011" name="Proc. Natl. Acad. Sci. U.S.A.">
        <title>Evolutionary erosion of yeast sex chromosomes by mating-type switching accidents.</title>
        <authorList>
            <person name="Gordon J.L."/>
            <person name="Armisen D."/>
            <person name="Proux-Wera E."/>
            <person name="Oheigeartaigh S.S."/>
            <person name="Byrne K.P."/>
            <person name="Wolfe K.H."/>
        </authorList>
    </citation>
    <scope>NUCLEOTIDE SEQUENCE [LARGE SCALE GENOMIC DNA]</scope>
    <source>
        <strain evidence="3">ATCC 10662 / CBS 1146 / NBRC 0425 / NCYC 2629 / NRRL Y-866</strain>
    </source>
</reference>
<evidence type="ECO:0000313" key="2">
    <source>
        <dbReference type="EMBL" id="CCE89427.1"/>
    </source>
</evidence>
<protein>
    <submittedName>
        <fullName evidence="2">Uncharacterized protein</fullName>
    </submittedName>
</protein>
<feature type="compositionally biased region" description="Basic and acidic residues" evidence="1">
    <location>
        <begin position="438"/>
        <end position="487"/>
    </location>
</feature>
<feature type="compositionally biased region" description="Basic and acidic residues" evidence="1">
    <location>
        <begin position="29"/>
        <end position="42"/>
    </location>
</feature>
<feature type="compositionally biased region" description="Polar residues" evidence="1">
    <location>
        <begin position="72"/>
        <end position="119"/>
    </location>
</feature>
<dbReference type="AlphaFoldDB" id="G8ZLD3"/>
<dbReference type="GeneID" id="11502992"/>
<feature type="compositionally biased region" description="Polar residues" evidence="1">
    <location>
        <begin position="533"/>
        <end position="548"/>
    </location>
</feature>
<organism evidence="2 3">
    <name type="scientific">Torulaspora delbrueckii</name>
    <name type="common">Yeast</name>
    <name type="synonym">Candida colliculosa</name>
    <dbReference type="NCBI Taxonomy" id="4950"/>
    <lineage>
        <taxon>Eukaryota</taxon>
        <taxon>Fungi</taxon>
        <taxon>Dikarya</taxon>
        <taxon>Ascomycota</taxon>
        <taxon>Saccharomycotina</taxon>
        <taxon>Saccharomycetes</taxon>
        <taxon>Saccharomycetales</taxon>
        <taxon>Saccharomycetaceae</taxon>
        <taxon>Torulaspora</taxon>
    </lineage>
</organism>
<keyword evidence="3" id="KW-1185">Reference proteome</keyword>
<feature type="compositionally biased region" description="Basic and acidic residues" evidence="1">
    <location>
        <begin position="409"/>
        <end position="418"/>
    </location>
</feature>
<dbReference type="Proteomes" id="UP000005627">
    <property type="component" value="Chromosome 1"/>
</dbReference>
<dbReference type="OrthoDB" id="4055124at2759"/>